<dbReference type="Proteomes" id="UP000078348">
    <property type="component" value="Unassembled WGS sequence"/>
</dbReference>
<protein>
    <recommendedName>
        <fullName evidence="1">Cullin neddylation domain-containing protein</fullName>
    </recommendedName>
</protein>
<dbReference type="AlphaFoldDB" id="A0A196SDF9"/>
<organism evidence="2 3">
    <name type="scientific">Blastocystis sp. subtype 1 (strain ATCC 50177 / NandII)</name>
    <dbReference type="NCBI Taxonomy" id="478820"/>
    <lineage>
        <taxon>Eukaryota</taxon>
        <taxon>Sar</taxon>
        <taxon>Stramenopiles</taxon>
        <taxon>Bigyra</taxon>
        <taxon>Opalozoa</taxon>
        <taxon>Opalinata</taxon>
        <taxon>Blastocystidae</taxon>
        <taxon>Blastocystis</taxon>
    </lineage>
</organism>
<dbReference type="SMART" id="SM00884">
    <property type="entry name" value="Cullin_Nedd8"/>
    <property type="match status" value="1"/>
</dbReference>
<evidence type="ECO:0000259" key="1">
    <source>
        <dbReference type="SMART" id="SM00884"/>
    </source>
</evidence>
<proteinExistence type="predicted"/>
<dbReference type="InterPro" id="IPR036388">
    <property type="entry name" value="WH-like_DNA-bd_sf"/>
</dbReference>
<dbReference type="InterPro" id="IPR019559">
    <property type="entry name" value="Cullin_neddylation_domain"/>
</dbReference>
<evidence type="ECO:0000313" key="2">
    <source>
        <dbReference type="EMBL" id="OAO14167.1"/>
    </source>
</evidence>
<name>A0A196SDF9_BLAHN</name>
<dbReference type="InterPro" id="IPR036390">
    <property type="entry name" value="WH_DNA-bd_sf"/>
</dbReference>
<dbReference type="Gene3D" id="1.10.10.10">
    <property type="entry name" value="Winged helix-like DNA-binding domain superfamily/Winged helix DNA-binding domain"/>
    <property type="match status" value="1"/>
</dbReference>
<feature type="domain" description="Cullin neddylation" evidence="1">
    <location>
        <begin position="555"/>
        <end position="618"/>
    </location>
</feature>
<reference evidence="2 3" key="1">
    <citation type="submission" date="2016-05" db="EMBL/GenBank/DDBJ databases">
        <title>Nuclear genome of Blastocystis sp. subtype 1 NandII.</title>
        <authorList>
            <person name="Gentekaki E."/>
            <person name="Curtis B."/>
            <person name="Stairs C."/>
            <person name="Eme L."/>
            <person name="Herman E."/>
            <person name="Klimes V."/>
            <person name="Arias M.C."/>
            <person name="Elias M."/>
            <person name="Hilliou F."/>
            <person name="Klute M."/>
            <person name="Malik S.-B."/>
            <person name="Pightling A."/>
            <person name="Rachubinski R."/>
            <person name="Salas D."/>
            <person name="Schlacht A."/>
            <person name="Suga H."/>
            <person name="Archibald J."/>
            <person name="Ball S.G."/>
            <person name="Clark G."/>
            <person name="Dacks J."/>
            <person name="Van Der Giezen M."/>
            <person name="Tsaousis A."/>
            <person name="Roger A."/>
        </authorList>
    </citation>
    <scope>NUCLEOTIDE SEQUENCE [LARGE SCALE GENOMIC DNA]</scope>
    <source>
        <strain evidence="3">ATCC 50177 / NandII</strain>
    </source>
</reference>
<keyword evidence="3" id="KW-1185">Reference proteome</keyword>
<gene>
    <name evidence="2" type="ORF">AV274_4090</name>
</gene>
<accession>A0A196SDF9</accession>
<dbReference type="EMBL" id="LXWW01000281">
    <property type="protein sequence ID" value="OAO14167.1"/>
    <property type="molecule type" value="Genomic_DNA"/>
</dbReference>
<dbReference type="OrthoDB" id="27073at2759"/>
<sequence length="624" mass="69486">MKNQKKKGSCDSYRDKVEKTVKDVLDGNALSMHDRLEVLGCCIQIESSGKAVEVLEAVLNQLVSRCSGLYDTLHEKEGEAFLNSLCSSLVLYQQQVDVLSSILHVLIRSSLLLQGKPSLAAFASSILLETVLLPLQPTIARAITDCGSDDLLKSVWNSLSSFSVHNKTAIMESLFIHPFLQSFDDTADCETISSICCFMDRVESRWNAVLGSSFLPSLDSWESQLIASHIPSLRQDIHTQAIDWDHASFPTLLHFLRLCFPLCSQEDQHALLASVLAALAALCQSLAVDSLTRCRLADPLLRGLAKAVSLVHLVMDDFAQRSDVLLAVPKLARTLLLHLHHCLLTHNAVAAMAASNILRVFPPLDCLYYSLFLLRWTSRCCDAALETAVAVQLVKPVTLSSIQTALCSSCVHRSLLTPFLGDAAFTLSLDRVANDALLRPFFAQFAQDQLTKTFEVQTELGRVELELEGHCVTCCPAQAILLLFFAHTQRISLNELVCRSPFSAATTKRIVASLSCCVSKDGYVELPPLMRDIELPSLLVLPLNETGQEKEEERLLCEREVYQSWVMKLVKQKKRVSFEAVLKYVERNVAVGNREEMKKAVEDLIEREYVERDVENDAMLVYAR</sequence>
<dbReference type="STRING" id="478820.A0A196SDF9"/>
<comment type="caution">
    <text evidence="2">The sequence shown here is derived from an EMBL/GenBank/DDBJ whole genome shotgun (WGS) entry which is preliminary data.</text>
</comment>
<evidence type="ECO:0000313" key="3">
    <source>
        <dbReference type="Proteomes" id="UP000078348"/>
    </source>
</evidence>
<dbReference type="SUPFAM" id="SSF46785">
    <property type="entry name" value="Winged helix' DNA-binding domain"/>
    <property type="match status" value="1"/>
</dbReference>